<organism evidence="1">
    <name type="scientific">Pseudomonas phage RVTF4</name>
    <dbReference type="NCBI Taxonomy" id="3236931"/>
    <lineage>
        <taxon>Viruses</taxon>
    </lineage>
</organism>
<accession>A0AB39CCB4</accession>
<sequence>MKPYHLFLSLIVAVLATIGTCSNAHAEWVIEGGKFEEVTINEAVCGYYSGGYAALTDRHMNYGETAKQLQDGATRGAVRTMTNTDQYASFSLLWTDAPSIPEIASNPNIRKLAQMRTQTIADVLQQFSREECMKRLGEVIEVPKRVWRKPGVQM</sequence>
<proteinExistence type="predicted"/>
<protein>
    <submittedName>
        <fullName evidence="1">Uncharacterized protein</fullName>
    </submittedName>
</protein>
<name>A0AB39CCB4_9VIRU</name>
<reference evidence="1" key="1">
    <citation type="submission" date="2024-07" db="EMBL/GenBank/DDBJ databases">
        <authorList>
            <person name="Bringhurst R.M."/>
            <person name="Homer T.E."/>
        </authorList>
    </citation>
    <scope>NUCLEOTIDE SEQUENCE</scope>
</reference>
<dbReference type="EMBL" id="PQ015378">
    <property type="protein sequence ID" value="XDJ14561.1"/>
    <property type="molecule type" value="Genomic_DNA"/>
</dbReference>
<evidence type="ECO:0000313" key="1">
    <source>
        <dbReference type="EMBL" id="XDJ14561.1"/>
    </source>
</evidence>